<comment type="caution">
    <text evidence="2">The sequence shown here is derived from an EMBL/GenBank/DDBJ whole genome shotgun (WGS) entry which is preliminary data.</text>
</comment>
<dbReference type="GO" id="GO:0016020">
    <property type="term" value="C:membrane"/>
    <property type="evidence" value="ECO:0007669"/>
    <property type="project" value="InterPro"/>
</dbReference>
<evidence type="ECO:0000256" key="1">
    <source>
        <dbReference type="SAM" id="Coils"/>
    </source>
</evidence>
<evidence type="ECO:0000313" key="3">
    <source>
        <dbReference type="Proteomes" id="UP000320791"/>
    </source>
</evidence>
<dbReference type="Proteomes" id="UP000320791">
    <property type="component" value="Unassembled WGS sequence"/>
</dbReference>
<keyword evidence="1" id="KW-0175">Coiled coil</keyword>
<organism evidence="2 3">
    <name type="scientific">Corynebacterium canis</name>
    <dbReference type="NCBI Taxonomy" id="679663"/>
    <lineage>
        <taxon>Bacteria</taxon>
        <taxon>Bacillati</taxon>
        <taxon>Actinomycetota</taxon>
        <taxon>Actinomycetes</taxon>
        <taxon>Mycobacteriales</taxon>
        <taxon>Corynebacteriaceae</taxon>
        <taxon>Corynebacterium</taxon>
    </lineage>
</organism>
<name>A0A5C5URI8_9CORY</name>
<sequence length="309" mass="31765">MTLKSSTVTGLMLGVAIGLVLGTYVLSPNVPGGSNQDNNNAVAQLDQAREEAEHAKTQAETVDRYIASIAEGTVDATLIDRSVLVMTTPDANKDDVENVDWLLRRAGAIDAGVIKLEKKFLDQEGADSLKRIITDTLPAGAQLSTETLDPGTHAGEAIGYALAAVDGQATASDEDRAALLDALKNGGFISFKENTIQPAAGVLLLTGDDDGSKNSFAANTIATFAQGMDSQGVGVVVAGRLGAAAEGGAIGRIREKPEGRDTVSTVDSIDRSFGRMGTILAVVEQLEGGSGAYGAATNTDAAAPPVPLR</sequence>
<feature type="coiled-coil region" evidence="1">
    <location>
        <begin position="35"/>
        <end position="65"/>
    </location>
</feature>
<dbReference type="EMBL" id="VOHM01000001">
    <property type="protein sequence ID" value="TWT28954.1"/>
    <property type="molecule type" value="Genomic_DNA"/>
</dbReference>
<dbReference type="InterPro" id="IPR021522">
    <property type="entry name" value="MctB"/>
</dbReference>
<accession>A0A5C5URI8</accession>
<evidence type="ECO:0000313" key="2">
    <source>
        <dbReference type="EMBL" id="TWT28954.1"/>
    </source>
</evidence>
<dbReference type="Pfam" id="PF11382">
    <property type="entry name" value="MctB"/>
    <property type="match status" value="1"/>
</dbReference>
<keyword evidence="3" id="KW-1185">Reference proteome</keyword>
<reference evidence="2 3" key="1">
    <citation type="submission" date="2019-08" db="EMBL/GenBank/DDBJ databases">
        <authorList>
            <person name="Lei W."/>
        </authorList>
    </citation>
    <scope>NUCLEOTIDE SEQUENCE [LARGE SCALE GENOMIC DNA]</scope>
    <source>
        <strain evidence="2 3">CCUG 58627</strain>
    </source>
</reference>
<protein>
    <submittedName>
        <fullName evidence="2">Copper transporter</fullName>
    </submittedName>
</protein>
<dbReference type="GO" id="GO:0055070">
    <property type="term" value="P:copper ion homeostasis"/>
    <property type="evidence" value="ECO:0007669"/>
    <property type="project" value="InterPro"/>
</dbReference>
<proteinExistence type="predicted"/>
<dbReference type="AlphaFoldDB" id="A0A5C5URI8"/>
<dbReference type="OrthoDB" id="4350157at2"/>
<dbReference type="RefSeq" id="WP_146323070.1">
    <property type="nucleotide sequence ID" value="NZ_BAABLR010000076.1"/>
</dbReference>
<gene>
    <name evidence="2" type="ORF">FRX94_00045</name>
</gene>